<dbReference type="InterPro" id="IPR050838">
    <property type="entry name" value="Ketopantoate_reductase"/>
</dbReference>
<evidence type="ECO:0000256" key="1">
    <source>
        <dbReference type="ARBA" id="ARBA00002919"/>
    </source>
</evidence>
<evidence type="ECO:0000256" key="10">
    <source>
        <dbReference type="ARBA" id="ARBA00048793"/>
    </source>
</evidence>
<evidence type="ECO:0000256" key="7">
    <source>
        <dbReference type="ARBA" id="ARBA00022857"/>
    </source>
</evidence>
<keyword evidence="8 11" id="KW-0560">Oxidoreductase</keyword>
<dbReference type="AlphaFoldDB" id="A0A1G8A685"/>
<evidence type="ECO:0000256" key="5">
    <source>
        <dbReference type="ARBA" id="ARBA00019465"/>
    </source>
</evidence>
<dbReference type="SUPFAM" id="SSF51735">
    <property type="entry name" value="NAD(P)-binding Rossmann-fold domains"/>
    <property type="match status" value="1"/>
</dbReference>
<dbReference type="OrthoDB" id="9793586at2"/>
<dbReference type="GO" id="GO:0050661">
    <property type="term" value="F:NADP binding"/>
    <property type="evidence" value="ECO:0007669"/>
    <property type="project" value="TreeGrafter"/>
</dbReference>
<feature type="domain" description="Ketopantoate reductase C-terminal" evidence="13">
    <location>
        <begin position="177"/>
        <end position="303"/>
    </location>
</feature>
<name>A0A1G8A685_9BACI</name>
<dbReference type="STRING" id="568899.SAMN05192534_10238"/>
<dbReference type="RefSeq" id="WP_091271218.1">
    <property type="nucleotide sequence ID" value="NZ_FNDK01000002.1"/>
</dbReference>
<keyword evidence="15" id="KW-1185">Reference proteome</keyword>
<comment type="similarity">
    <text evidence="3 11">Belongs to the ketopantoate reductase family.</text>
</comment>
<dbReference type="NCBIfam" id="TIGR00745">
    <property type="entry name" value="apbA_panE"/>
    <property type="match status" value="1"/>
</dbReference>
<dbReference type="UniPathway" id="UPA00028">
    <property type="reaction ID" value="UER00004"/>
</dbReference>
<comment type="pathway">
    <text evidence="2 11">Cofactor biosynthesis; (R)-pantothenate biosynthesis; (R)-pantoate from 3-methyl-2-oxobutanoate: step 2/2.</text>
</comment>
<gene>
    <name evidence="14" type="ORF">SAMN05192534_10238</name>
</gene>
<evidence type="ECO:0000259" key="13">
    <source>
        <dbReference type="Pfam" id="PF08546"/>
    </source>
</evidence>
<dbReference type="GO" id="GO:0015940">
    <property type="term" value="P:pantothenate biosynthetic process"/>
    <property type="evidence" value="ECO:0007669"/>
    <property type="project" value="UniProtKB-UniPathway"/>
</dbReference>
<evidence type="ECO:0000256" key="11">
    <source>
        <dbReference type="RuleBase" id="RU362068"/>
    </source>
</evidence>
<accession>A0A1G8A685</accession>
<evidence type="ECO:0000256" key="8">
    <source>
        <dbReference type="ARBA" id="ARBA00023002"/>
    </source>
</evidence>
<feature type="domain" description="Ketopantoate reductase N-terminal" evidence="12">
    <location>
        <begin position="3"/>
        <end position="147"/>
    </location>
</feature>
<dbReference type="EMBL" id="FNDK01000002">
    <property type="protein sequence ID" value="SDH16438.1"/>
    <property type="molecule type" value="Genomic_DNA"/>
</dbReference>
<organism evidence="14 15">
    <name type="scientific">Alteribacillus persepolensis</name>
    <dbReference type="NCBI Taxonomy" id="568899"/>
    <lineage>
        <taxon>Bacteria</taxon>
        <taxon>Bacillati</taxon>
        <taxon>Bacillota</taxon>
        <taxon>Bacilli</taxon>
        <taxon>Bacillales</taxon>
        <taxon>Bacillaceae</taxon>
        <taxon>Alteribacillus</taxon>
    </lineage>
</organism>
<dbReference type="InterPro" id="IPR008927">
    <property type="entry name" value="6-PGluconate_DH-like_C_sf"/>
</dbReference>
<evidence type="ECO:0000256" key="2">
    <source>
        <dbReference type="ARBA" id="ARBA00004994"/>
    </source>
</evidence>
<dbReference type="Proteomes" id="UP000199163">
    <property type="component" value="Unassembled WGS sequence"/>
</dbReference>
<evidence type="ECO:0000256" key="6">
    <source>
        <dbReference type="ARBA" id="ARBA00022655"/>
    </source>
</evidence>
<evidence type="ECO:0000256" key="4">
    <source>
        <dbReference type="ARBA" id="ARBA00013014"/>
    </source>
</evidence>
<dbReference type="InterPro" id="IPR013332">
    <property type="entry name" value="KPR_N"/>
</dbReference>
<dbReference type="GO" id="GO:0008677">
    <property type="term" value="F:2-dehydropantoate 2-reductase activity"/>
    <property type="evidence" value="ECO:0007669"/>
    <property type="project" value="UniProtKB-EC"/>
</dbReference>
<proteinExistence type="inferred from homology"/>
<reference evidence="15" key="1">
    <citation type="submission" date="2016-10" db="EMBL/GenBank/DDBJ databases">
        <authorList>
            <person name="Varghese N."/>
            <person name="Submissions S."/>
        </authorList>
    </citation>
    <scope>NUCLEOTIDE SEQUENCE [LARGE SCALE GENOMIC DNA]</scope>
    <source>
        <strain evidence="15">DSM 21632</strain>
    </source>
</reference>
<evidence type="ECO:0000256" key="3">
    <source>
        <dbReference type="ARBA" id="ARBA00007870"/>
    </source>
</evidence>
<dbReference type="SUPFAM" id="SSF48179">
    <property type="entry name" value="6-phosphogluconate dehydrogenase C-terminal domain-like"/>
    <property type="match status" value="1"/>
</dbReference>
<dbReference type="FunFam" id="1.10.1040.10:FF:000017">
    <property type="entry name" value="2-dehydropantoate 2-reductase"/>
    <property type="match status" value="1"/>
</dbReference>
<keyword evidence="7 11" id="KW-0521">NADP</keyword>
<keyword evidence="6 11" id="KW-0566">Pantothenate biosynthesis</keyword>
<dbReference type="InterPro" id="IPR003710">
    <property type="entry name" value="ApbA"/>
</dbReference>
<dbReference type="InterPro" id="IPR013328">
    <property type="entry name" value="6PGD_dom2"/>
</dbReference>
<evidence type="ECO:0000256" key="9">
    <source>
        <dbReference type="ARBA" id="ARBA00032024"/>
    </source>
</evidence>
<sequence length="310" mass="34470">MKIAIAGAGAMGSRFGFMLHSAGNDVVLLDMWQEHVRAIQNKGLEVVHDSGQETITIEASHPRDYYGKPDVFILFTKAMQTEDMLCKCQHLLGADVKVLTLQNGLGNIDVIEQRMPKENIFAGVTTFAAKLLKPGQVEALGSGDTEIMQIYGNDTEALLHLIDTFNHANIHAALSQDVMKSIWQKAAFNSVLNPLCTLMQNTVAAIGGYSRIDQLIEPLVEEIITVAKAEEVILEKENMLRMIRGVFDPSMSGHHMSSMYHDVKNGRKTEVDFLNGAIVEKAQRYHIDVPYNHMLYHLISMLEETAPSYA</sequence>
<dbReference type="GO" id="GO:0005737">
    <property type="term" value="C:cytoplasm"/>
    <property type="evidence" value="ECO:0007669"/>
    <property type="project" value="TreeGrafter"/>
</dbReference>
<dbReference type="EC" id="1.1.1.169" evidence="4 11"/>
<evidence type="ECO:0000313" key="15">
    <source>
        <dbReference type="Proteomes" id="UP000199163"/>
    </source>
</evidence>
<dbReference type="Pfam" id="PF02558">
    <property type="entry name" value="ApbA"/>
    <property type="match status" value="1"/>
</dbReference>
<evidence type="ECO:0000259" key="12">
    <source>
        <dbReference type="Pfam" id="PF02558"/>
    </source>
</evidence>
<dbReference type="Gene3D" id="3.40.50.720">
    <property type="entry name" value="NAD(P)-binding Rossmann-like Domain"/>
    <property type="match status" value="1"/>
</dbReference>
<comment type="catalytic activity">
    <reaction evidence="10 11">
        <text>(R)-pantoate + NADP(+) = 2-dehydropantoate + NADPH + H(+)</text>
        <dbReference type="Rhea" id="RHEA:16233"/>
        <dbReference type="ChEBI" id="CHEBI:11561"/>
        <dbReference type="ChEBI" id="CHEBI:15378"/>
        <dbReference type="ChEBI" id="CHEBI:15980"/>
        <dbReference type="ChEBI" id="CHEBI:57783"/>
        <dbReference type="ChEBI" id="CHEBI:58349"/>
        <dbReference type="EC" id="1.1.1.169"/>
    </reaction>
</comment>
<dbReference type="InterPro" id="IPR036291">
    <property type="entry name" value="NAD(P)-bd_dom_sf"/>
</dbReference>
<dbReference type="Pfam" id="PF08546">
    <property type="entry name" value="ApbA_C"/>
    <property type="match status" value="1"/>
</dbReference>
<comment type="function">
    <text evidence="1 11">Catalyzes the NADPH-dependent reduction of ketopantoate into pantoic acid.</text>
</comment>
<dbReference type="PANTHER" id="PTHR43765:SF2">
    <property type="entry name" value="2-DEHYDROPANTOATE 2-REDUCTASE"/>
    <property type="match status" value="1"/>
</dbReference>
<dbReference type="Gene3D" id="1.10.1040.10">
    <property type="entry name" value="N-(1-d-carboxylethyl)-l-norvaline Dehydrogenase, domain 2"/>
    <property type="match status" value="1"/>
</dbReference>
<protein>
    <recommendedName>
        <fullName evidence="5 11">2-dehydropantoate 2-reductase</fullName>
        <ecNumber evidence="4 11">1.1.1.169</ecNumber>
    </recommendedName>
    <alternativeName>
        <fullName evidence="9 11">Ketopantoate reductase</fullName>
    </alternativeName>
</protein>
<dbReference type="PANTHER" id="PTHR43765">
    <property type="entry name" value="2-DEHYDROPANTOATE 2-REDUCTASE-RELATED"/>
    <property type="match status" value="1"/>
</dbReference>
<dbReference type="InterPro" id="IPR013752">
    <property type="entry name" value="KPA_reductase"/>
</dbReference>
<evidence type="ECO:0000313" key="14">
    <source>
        <dbReference type="EMBL" id="SDH16438.1"/>
    </source>
</evidence>